<feature type="signal peptide" evidence="3">
    <location>
        <begin position="1"/>
        <end position="21"/>
    </location>
</feature>
<dbReference type="Proteomes" id="UP000014760">
    <property type="component" value="Unassembled WGS sequence"/>
</dbReference>
<accession>R7TXP1</accession>
<reference evidence="5" key="3">
    <citation type="submission" date="2015-06" db="UniProtKB">
        <authorList>
            <consortium name="EnsemblMetazoa"/>
        </authorList>
    </citation>
    <scope>IDENTIFICATION</scope>
</reference>
<keyword evidence="3" id="KW-0732">Signal</keyword>
<evidence type="ECO:0000256" key="2">
    <source>
        <dbReference type="SAM" id="Phobius"/>
    </source>
</evidence>
<dbReference type="EMBL" id="KB308011">
    <property type="protein sequence ID" value="ELT98352.1"/>
    <property type="molecule type" value="Genomic_DNA"/>
</dbReference>
<dbReference type="HOGENOM" id="CLU_1662473_0_0_1"/>
<proteinExistence type="predicted"/>
<sequence>MRLCFWIPIAICFITVQCEDAEEVCLICLLLKTTASRDLTTEATYTTEPAAQAAALQQNEAEPEAKKPSWPIIAAVAAGVALAAGAGIATFMKKRNRKKNQVSPRPSISSESDILPRSLEEALERARRERAESNLSGNPAWFDLEVPVSRPPASTAYVR</sequence>
<keyword evidence="2" id="KW-0812">Transmembrane</keyword>
<dbReference type="AlphaFoldDB" id="R7TXP1"/>
<evidence type="ECO:0000313" key="5">
    <source>
        <dbReference type="EnsemblMetazoa" id="CapteP204508"/>
    </source>
</evidence>
<evidence type="ECO:0000256" key="1">
    <source>
        <dbReference type="SAM" id="MobiDB-lite"/>
    </source>
</evidence>
<organism evidence="4">
    <name type="scientific">Capitella teleta</name>
    <name type="common">Polychaete worm</name>
    <dbReference type="NCBI Taxonomy" id="283909"/>
    <lineage>
        <taxon>Eukaryota</taxon>
        <taxon>Metazoa</taxon>
        <taxon>Spiralia</taxon>
        <taxon>Lophotrochozoa</taxon>
        <taxon>Annelida</taxon>
        <taxon>Polychaeta</taxon>
        <taxon>Sedentaria</taxon>
        <taxon>Scolecida</taxon>
        <taxon>Capitellidae</taxon>
        <taxon>Capitella</taxon>
    </lineage>
</organism>
<name>R7TXP1_CAPTE</name>
<feature type="transmembrane region" description="Helical" evidence="2">
    <location>
        <begin position="70"/>
        <end position="91"/>
    </location>
</feature>
<feature type="chain" id="PRO_5008787444" evidence="3">
    <location>
        <begin position="22"/>
        <end position="159"/>
    </location>
</feature>
<evidence type="ECO:0000256" key="3">
    <source>
        <dbReference type="SAM" id="SignalP"/>
    </source>
</evidence>
<keyword evidence="2" id="KW-1133">Transmembrane helix</keyword>
<evidence type="ECO:0000313" key="4">
    <source>
        <dbReference type="EMBL" id="ELT98352.1"/>
    </source>
</evidence>
<reference evidence="4 6" key="2">
    <citation type="journal article" date="2013" name="Nature">
        <title>Insights into bilaterian evolution from three spiralian genomes.</title>
        <authorList>
            <person name="Simakov O."/>
            <person name="Marletaz F."/>
            <person name="Cho S.J."/>
            <person name="Edsinger-Gonzales E."/>
            <person name="Havlak P."/>
            <person name="Hellsten U."/>
            <person name="Kuo D.H."/>
            <person name="Larsson T."/>
            <person name="Lv J."/>
            <person name="Arendt D."/>
            <person name="Savage R."/>
            <person name="Osoegawa K."/>
            <person name="de Jong P."/>
            <person name="Grimwood J."/>
            <person name="Chapman J.A."/>
            <person name="Shapiro H."/>
            <person name="Aerts A."/>
            <person name="Otillar R.P."/>
            <person name="Terry A.Y."/>
            <person name="Boore J.L."/>
            <person name="Grigoriev I.V."/>
            <person name="Lindberg D.R."/>
            <person name="Seaver E.C."/>
            <person name="Weisblat D.A."/>
            <person name="Putnam N.H."/>
            <person name="Rokhsar D.S."/>
        </authorList>
    </citation>
    <scope>NUCLEOTIDE SEQUENCE</scope>
    <source>
        <strain evidence="4 6">I ESC-2004</strain>
    </source>
</reference>
<evidence type="ECO:0000313" key="6">
    <source>
        <dbReference type="Proteomes" id="UP000014760"/>
    </source>
</evidence>
<reference evidence="6" key="1">
    <citation type="submission" date="2012-12" db="EMBL/GenBank/DDBJ databases">
        <authorList>
            <person name="Hellsten U."/>
            <person name="Grimwood J."/>
            <person name="Chapman J.A."/>
            <person name="Shapiro H."/>
            <person name="Aerts A."/>
            <person name="Otillar R.P."/>
            <person name="Terry A.Y."/>
            <person name="Boore J.L."/>
            <person name="Simakov O."/>
            <person name="Marletaz F."/>
            <person name="Cho S.-J."/>
            <person name="Edsinger-Gonzales E."/>
            <person name="Havlak P."/>
            <person name="Kuo D.-H."/>
            <person name="Larsson T."/>
            <person name="Lv J."/>
            <person name="Arendt D."/>
            <person name="Savage R."/>
            <person name="Osoegawa K."/>
            <person name="de Jong P."/>
            <person name="Lindberg D.R."/>
            <person name="Seaver E.C."/>
            <person name="Weisblat D.A."/>
            <person name="Putnam N.H."/>
            <person name="Grigoriev I.V."/>
            <person name="Rokhsar D.S."/>
        </authorList>
    </citation>
    <scope>NUCLEOTIDE SEQUENCE</scope>
    <source>
        <strain evidence="6">I ESC-2004</strain>
    </source>
</reference>
<feature type="compositionally biased region" description="Basic and acidic residues" evidence="1">
    <location>
        <begin position="118"/>
        <end position="132"/>
    </location>
</feature>
<protein>
    <submittedName>
        <fullName evidence="4 5">Uncharacterized protein</fullName>
    </submittedName>
</protein>
<feature type="compositionally biased region" description="Polar residues" evidence="1">
    <location>
        <begin position="101"/>
        <end position="112"/>
    </location>
</feature>
<feature type="region of interest" description="Disordered" evidence="1">
    <location>
        <begin position="95"/>
        <end position="159"/>
    </location>
</feature>
<keyword evidence="6" id="KW-1185">Reference proteome</keyword>
<dbReference type="EMBL" id="AMQN01010500">
    <property type="status" value="NOT_ANNOTATED_CDS"/>
    <property type="molecule type" value="Genomic_DNA"/>
</dbReference>
<keyword evidence="2" id="KW-0472">Membrane</keyword>
<gene>
    <name evidence="4" type="ORF">CAPTEDRAFT_204508</name>
</gene>
<dbReference type="EnsemblMetazoa" id="CapteT204508">
    <property type="protein sequence ID" value="CapteP204508"/>
    <property type="gene ID" value="CapteG204508"/>
</dbReference>